<dbReference type="InterPro" id="IPR012340">
    <property type="entry name" value="NA-bd_OB-fold"/>
</dbReference>
<dbReference type="SUPFAM" id="SSF47781">
    <property type="entry name" value="RuvA domain 2-like"/>
    <property type="match status" value="1"/>
</dbReference>
<comment type="domain">
    <text evidence="6">Has three domains with a flexible linker between the domains II and III and assumes an 'L' shape. Domain III is highly mobile and contacts RuvB.</text>
</comment>
<evidence type="ECO:0000256" key="1">
    <source>
        <dbReference type="ARBA" id="ARBA00022490"/>
    </source>
</evidence>
<keyword evidence="9" id="KW-1185">Reference proteome</keyword>
<comment type="function">
    <text evidence="6">The RuvA-RuvB-RuvC complex processes Holliday junction (HJ) DNA during genetic recombination and DNA repair, while the RuvA-RuvB complex plays an important role in the rescue of blocked DNA replication forks via replication fork reversal (RFR). RuvA specifically binds to HJ cruciform DNA, conferring on it an open structure. The RuvB hexamer acts as an ATP-dependent pump, pulling dsDNA into and through the RuvAB complex. HJ branch migration allows RuvC to scan DNA until it finds its consensus sequence, where it cleaves and resolves the cruciform DNA.</text>
</comment>
<name>A0A316A7F4_9ACTN</name>
<dbReference type="HAMAP" id="MF_00031">
    <property type="entry name" value="DNA_HJ_migration_RuvA"/>
    <property type="match status" value="1"/>
</dbReference>
<feature type="domain" description="Helix-hairpin-helix DNA-binding motif class 1" evidence="7">
    <location>
        <begin position="72"/>
        <end position="91"/>
    </location>
</feature>
<dbReference type="GO" id="GO:0048476">
    <property type="term" value="C:Holliday junction resolvase complex"/>
    <property type="evidence" value="ECO:0007669"/>
    <property type="project" value="UniProtKB-UniRule"/>
</dbReference>
<feature type="domain" description="Helix-hairpin-helix DNA-binding motif class 1" evidence="7">
    <location>
        <begin position="107"/>
        <end position="126"/>
    </location>
</feature>
<dbReference type="InterPro" id="IPR000085">
    <property type="entry name" value="RuvA"/>
</dbReference>
<dbReference type="Proteomes" id="UP000245469">
    <property type="component" value="Unassembled WGS sequence"/>
</dbReference>
<organism evidence="8 9">
    <name type="scientific">Quadrisphaera granulorum</name>
    <dbReference type="NCBI Taxonomy" id="317664"/>
    <lineage>
        <taxon>Bacteria</taxon>
        <taxon>Bacillati</taxon>
        <taxon>Actinomycetota</taxon>
        <taxon>Actinomycetes</taxon>
        <taxon>Kineosporiales</taxon>
        <taxon>Kineosporiaceae</taxon>
        <taxon>Quadrisphaera</taxon>
    </lineage>
</organism>
<dbReference type="InterPro" id="IPR036267">
    <property type="entry name" value="RuvA_C_sf"/>
</dbReference>
<comment type="subunit">
    <text evidence="6">Homotetramer. Forms an RuvA(8)-RuvB(12)-Holliday junction (HJ) complex. HJ DNA is sandwiched between 2 RuvA tetramers; dsDNA enters through RuvA and exits via RuvB. An RuvB hexamer assembles on each DNA strand where it exits the tetramer. Each RuvB hexamer is contacted by two RuvA subunits (via domain III) on 2 adjacent RuvB subunits; this complex drives branch migration. In the full resolvosome a probable DNA-RuvA(4)-RuvB(12)-RuvC(2) complex forms which resolves the HJ.</text>
</comment>
<comment type="caution">
    <text evidence="8">The sequence shown here is derived from an EMBL/GenBank/DDBJ whole genome shotgun (WGS) entry which is preliminary data.</text>
</comment>
<comment type="subcellular location">
    <subcellularLocation>
        <location evidence="6">Cytoplasm</location>
    </subcellularLocation>
</comment>
<evidence type="ECO:0000313" key="9">
    <source>
        <dbReference type="Proteomes" id="UP000245469"/>
    </source>
</evidence>
<dbReference type="RefSeq" id="WP_109774551.1">
    <property type="nucleotide sequence ID" value="NZ_QGDQ01000012.1"/>
</dbReference>
<dbReference type="OrthoDB" id="5293449at2"/>
<dbReference type="GO" id="GO:0006310">
    <property type="term" value="P:DNA recombination"/>
    <property type="evidence" value="ECO:0007669"/>
    <property type="project" value="UniProtKB-UniRule"/>
</dbReference>
<dbReference type="GO" id="GO:0006281">
    <property type="term" value="P:DNA repair"/>
    <property type="evidence" value="ECO:0007669"/>
    <property type="project" value="UniProtKB-UniRule"/>
</dbReference>
<dbReference type="InterPro" id="IPR013849">
    <property type="entry name" value="DNA_helicase_Holl-junc_RuvA_I"/>
</dbReference>
<keyword evidence="8" id="KW-0547">Nucleotide-binding</keyword>
<feature type="region of interest" description="Domain III" evidence="6">
    <location>
        <begin position="149"/>
        <end position="218"/>
    </location>
</feature>
<comment type="caution">
    <text evidence="6">Lacks conserved residue(s) required for the propagation of feature annotation.</text>
</comment>
<reference evidence="8 9" key="1">
    <citation type="submission" date="2018-03" db="EMBL/GenBank/DDBJ databases">
        <title>Genomic Encyclopedia of Archaeal and Bacterial Type Strains, Phase II (KMG-II): from individual species to whole genera.</title>
        <authorList>
            <person name="Goeker M."/>
        </authorList>
    </citation>
    <scope>NUCLEOTIDE SEQUENCE [LARGE SCALE GENOMIC DNA]</scope>
    <source>
        <strain evidence="8 9">DSM 44889</strain>
    </source>
</reference>
<protein>
    <recommendedName>
        <fullName evidence="6">Holliday junction branch migration complex subunit RuvA</fullName>
    </recommendedName>
</protein>
<evidence type="ECO:0000313" key="8">
    <source>
        <dbReference type="EMBL" id="PWJ53533.1"/>
    </source>
</evidence>
<dbReference type="SMART" id="SM00278">
    <property type="entry name" value="HhH1"/>
    <property type="match status" value="2"/>
</dbReference>
<dbReference type="GO" id="GO:0005524">
    <property type="term" value="F:ATP binding"/>
    <property type="evidence" value="ECO:0007669"/>
    <property type="project" value="InterPro"/>
</dbReference>
<dbReference type="SUPFAM" id="SSF50249">
    <property type="entry name" value="Nucleic acid-binding proteins"/>
    <property type="match status" value="1"/>
</dbReference>
<dbReference type="GO" id="GO:0000400">
    <property type="term" value="F:four-way junction DNA binding"/>
    <property type="evidence" value="ECO:0007669"/>
    <property type="project" value="UniProtKB-UniRule"/>
</dbReference>
<evidence type="ECO:0000256" key="4">
    <source>
        <dbReference type="ARBA" id="ARBA00023172"/>
    </source>
</evidence>
<keyword evidence="3 6" id="KW-0238">DNA-binding</keyword>
<evidence type="ECO:0000259" key="7">
    <source>
        <dbReference type="SMART" id="SM00278"/>
    </source>
</evidence>
<keyword evidence="5 6" id="KW-0234">DNA repair</keyword>
<gene>
    <name evidence="6" type="primary">ruvA</name>
    <name evidence="8" type="ORF">BXY45_112107</name>
</gene>
<dbReference type="NCBIfam" id="TIGR00084">
    <property type="entry name" value="ruvA"/>
    <property type="match status" value="1"/>
</dbReference>
<keyword evidence="1 6" id="KW-0963">Cytoplasm</keyword>
<dbReference type="InterPro" id="IPR003583">
    <property type="entry name" value="Hlx-hairpin-Hlx_DNA-bd_motif"/>
</dbReference>
<keyword evidence="4 6" id="KW-0233">DNA recombination</keyword>
<evidence type="ECO:0000256" key="5">
    <source>
        <dbReference type="ARBA" id="ARBA00023204"/>
    </source>
</evidence>
<sequence>MIASVRGSVLSIRLDGVVVEVGGVGMLVHTTPRTLADLRRGAEAMLHTSLVVREDSLTLFGFAEADERDVFEVLQSVTGVGPRLALAVLAVHSPEELRVAVASEDLVALKRVPGIGQKGAQRMVLDLADKIGAPSGELPAPRAGRTAAAAPAAAKPAPSPVVEALVGFGFSAKQAEDAVAAVTSADGGSDGTGRAGAGDAAADLATTLRAALRHLGRH</sequence>
<dbReference type="GO" id="GO:0005737">
    <property type="term" value="C:cytoplasm"/>
    <property type="evidence" value="ECO:0007669"/>
    <property type="project" value="UniProtKB-SubCell"/>
</dbReference>
<evidence type="ECO:0000256" key="3">
    <source>
        <dbReference type="ARBA" id="ARBA00023125"/>
    </source>
</evidence>
<dbReference type="Pfam" id="PF01330">
    <property type="entry name" value="RuvA_N"/>
    <property type="match status" value="1"/>
</dbReference>
<comment type="similarity">
    <text evidence="6">Belongs to the RuvA family.</text>
</comment>
<evidence type="ECO:0000256" key="6">
    <source>
        <dbReference type="HAMAP-Rule" id="MF_00031"/>
    </source>
</evidence>
<dbReference type="AlphaFoldDB" id="A0A316A7F4"/>
<keyword evidence="8" id="KW-0347">Helicase</keyword>
<dbReference type="Gene3D" id="1.10.150.20">
    <property type="entry name" value="5' to 3' exonuclease, C-terminal subdomain"/>
    <property type="match status" value="1"/>
</dbReference>
<dbReference type="Gene3D" id="1.10.8.10">
    <property type="entry name" value="DNA helicase RuvA subunit, C-terminal domain"/>
    <property type="match status" value="1"/>
</dbReference>
<proteinExistence type="inferred from homology"/>
<dbReference type="Pfam" id="PF14520">
    <property type="entry name" value="HHH_5"/>
    <property type="match status" value="1"/>
</dbReference>
<keyword evidence="2 6" id="KW-0227">DNA damage</keyword>
<evidence type="ECO:0000256" key="2">
    <source>
        <dbReference type="ARBA" id="ARBA00022763"/>
    </source>
</evidence>
<dbReference type="EMBL" id="QGDQ01000012">
    <property type="protein sequence ID" value="PWJ53533.1"/>
    <property type="molecule type" value="Genomic_DNA"/>
</dbReference>
<dbReference type="Gene3D" id="2.40.50.140">
    <property type="entry name" value="Nucleic acid-binding proteins"/>
    <property type="match status" value="1"/>
</dbReference>
<dbReference type="InterPro" id="IPR010994">
    <property type="entry name" value="RuvA_2-like"/>
</dbReference>
<dbReference type="SUPFAM" id="SSF46929">
    <property type="entry name" value="DNA helicase RuvA subunit, C-terminal domain"/>
    <property type="match status" value="1"/>
</dbReference>
<keyword evidence="8" id="KW-0067">ATP-binding</keyword>
<dbReference type="GO" id="GO:0009378">
    <property type="term" value="F:four-way junction helicase activity"/>
    <property type="evidence" value="ECO:0007669"/>
    <property type="project" value="InterPro"/>
</dbReference>
<accession>A0A316A7F4</accession>
<keyword evidence="8" id="KW-0378">Hydrolase</keyword>